<evidence type="ECO:0000259" key="8">
    <source>
        <dbReference type="PROSITE" id="PS50928"/>
    </source>
</evidence>
<keyword evidence="6 7" id="KW-0472">Membrane</keyword>
<protein>
    <submittedName>
        <fullName evidence="9">Carbohydrate ABC transporter permease</fullName>
    </submittedName>
</protein>
<sequence length="295" mass="33057">MNILESKQDKWFLAANYAALFLILVNVLYPLLYILSSSLSSPQAVVSGRVWVWPVEFTLDGYKVVMEYEKFWLGFANSMFYTGVGTFLNVVVTIMAAYALSRKDLPFGVFILSIFVFTTLFQAGLIPEFLVVDALGIMNTRWAMIFPTALSVFQLLVARTFFEITLPEELLKAAQVDGASDLTFFFKIALPLSAPIIAVLSLFYAVGHWNQYFMALIYLRDESLFPVQIFLRNVLVQNEVDSSLLTGLGSVEAQNGLRQLLKYSVIVIASAPMLIVYPFLQKYLVKGALLGSIKS</sequence>
<feature type="transmembrane region" description="Helical" evidence="7">
    <location>
        <begin position="79"/>
        <end position="100"/>
    </location>
</feature>
<evidence type="ECO:0000256" key="3">
    <source>
        <dbReference type="ARBA" id="ARBA00022475"/>
    </source>
</evidence>
<reference evidence="9" key="1">
    <citation type="submission" date="2020-09" db="EMBL/GenBank/DDBJ databases">
        <title>A novel bacterium of genus Paenibacillus, isolated from South China Sea.</title>
        <authorList>
            <person name="Huang H."/>
            <person name="Mo K."/>
            <person name="Hu Y."/>
        </authorList>
    </citation>
    <scope>NUCLEOTIDE SEQUENCE</scope>
    <source>
        <strain evidence="9">IB182493</strain>
    </source>
</reference>
<dbReference type="GO" id="GO:0005886">
    <property type="term" value="C:plasma membrane"/>
    <property type="evidence" value="ECO:0007669"/>
    <property type="project" value="UniProtKB-SubCell"/>
</dbReference>
<evidence type="ECO:0000256" key="4">
    <source>
        <dbReference type="ARBA" id="ARBA00022692"/>
    </source>
</evidence>
<dbReference type="PANTHER" id="PTHR43744">
    <property type="entry name" value="ABC TRANSPORTER PERMEASE PROTEIN MG189-RELATED-RELATED"/>
    <property type="match status" value="1"/>
</dbReference>
<keyword evidence="2 7" id="KW-0813">Transport</keyword>
<feature type="transmembrane region" description="Helical" evidence="7">
    <location>
        <begin position="12"/>
        <end position="35"/>
    </location>
</feature>
<dbReference type="Proteomes" id="UP000632125">
    <property type="component" value="Unassembled WGS sequence"/>
</dbReference>
<dbReference type="InterPro" id="IPR035906">
    <property type="entry name" value="MetI-like_sf"/>
</dbReference>
<dbReference type="AlphaFoldDB" id="A0A927H5H4"/>
<name>A0A927H5H4_9BACL</name>
<evidence type="ECO:0000256" key="7">
    <source>
        <dbReference type="RuleBase" id="RU363032"/>
    </source>
</evidence>
<comment type="similarity">
    <text evidence="7">Belongs to the binding-protein-dependent transport system permease family.</text>
</comment>
<evidence type="ECO:0000256" key="5">
    <source>
        <dbReference type="ARBA" id="ARBA00022989"/>
    </source>
</evidence>
<feature type="domain" description="ABC transmembrane type-1" evidence="8">
    <location>
        <begin position="75"/>
        <end position="269"/>
    </location>
</feature>
<dbReference type="EMBL" id="JACXIY010000013">
    <property type="protein sequence ID" value="MBD2868955.1"/>
    <property type="molecule type" value="Genomic_DNA"/>
</dbReference>
<dbReference type="Pfam" id="PF00528">
    <property type="entry name" value="BPD_transp_1"/>
    <property type="match status" value="1"/>
</dbReference>
<dbReference type="GO" id="GO:0055085">
    <property type="term" value="P:transmembrane transport"/>
    <property type="evidence" value="ECO:0007669"/>
    <property type="project" value="InterPro"/>
</dbReference>
<evidence type="ECO:0000256" key="2">
    <source>
        <dbReference type="ARBA" id="ARBA00022448"/>
    </source>
</evidence>
<feature type="transmembrane region" description="Helical" evidence="7">
    <location>
        <begin position="107"/>
        <end position="130"/>
    </location>
</feature>
<comment type="subcellular location">
    <subcellularLocation>
        <location evidence="1 7">Cell membrane</location>
        <topology evidence="1 7">Multi-pass membrane protein</topology>
    </subcellularLocation>
</comment>
<dbReference type="Gene3D" id="1.10.3720.10">
    <property type="entry name" value="MetI-like"/>
    <property type="match status" value="1"/>
</dbReference>
<feature type="transmembrane region" description="Helical" evidence="7">
    <location>
        <begin position="260"/>
        <end position="280"/>
    </location>
</feature>
<dbReference type="PROSITE" id="PS50928">
    <property type="entry name" value="ABC_TM1"/>
    <property type="match status" value="1"/>
</dbReference>
<dbReference type="RefSeq" id="WP_190860683.1">
    <property type="nucleotide sequence ID" value="NZ_JACXIY010000013.1"/>
</dbReference>
<dbReference type="PANTHER" id="PTHR43744:SF9">
    <property type="entry name" value="POLYGALACTURONAN_RHAMNOGALACTURONAN TRANSPORT SYSTEM PERMEASE PROTEIN YTCP"/>
    <property type="match status" value="1"/>
</dbReference>
<comment type="caution">
    <text evidence="9">The sequence shown here is derived from an EMBL/GenBank/DDBJ whole genome shotgun (WGS) entry which is preliminary data.</text>
</comment>
<keyword evidence="10" id="KW-1185">Reference proteome</keyword>
<evidence type="ECO:0000313" key="10">
    <source>
        <dbReference type="Proteomes" id="UP000632125"/>
    </source>
</evidence>
<evidence type="ECO:0000256" key="1">
    <source>
        <dbReference type="ARBA" id="ARBA00004651"/>
    </source>
</evidence>
<evidence type="ECO:0000313" key="9">
    <source>
        <dbReference type="EMBL" id="MBD2868955.1"/>
    </source>
</evidence>
<organism evidence="9 10">
    <name type="scientific">Paenibacillus arenilitoris</name>
    <dbReference type="NCBI Taxonomy" id="2772299"/>
    <lineage>
        <taxon>Bacteria</taxon>
        <taxon>Bacillati</taxon>
        <taxon>Bacillota</taxon>
        <taxon>Bacilli</taxon>
        <taxon>Bacillales</taxon>
        <taxon>Paenibacillaceae</taxon>
        <taxon>Paenibacillus</taxon>
    </lineage>
</organism>
<dbReference type="SUPFAM" id="SSF161098">
    <property type="entry name" value="MetI-like"/>
    <property type="match status" value="1"/>
</dbReference>
<feature type="transmembrane region" description="Helical" evidence="7">
    <location>
        <begin position="142"/>
        <end position="162"/>
    </location>
</feature>
<keyword evidence="4 7" id="KW-0812">Transmembrane</keyword>
<proteinExistence type="inferred from homology"/>
<keyword evidence="5 7" id="KW-1133">Transmembrane helix</keyword>
<keyword evidence="3" id="KW-1003">Cell membrane</keyword>
<accession>A0A927H5H4</accession>
<dbReference type="CDD" id="cd06261">
    <property type="entry name" value="TM_PBP2"/>
    <property type="match status" value="1"/>
</dbReference>
<feature type="transmembrane region" description="Helical" evidence="7">
    <location>
        <begin position="182"/>
        <end position="206"/>
    </location>
</feature>
<evidence type="ECO:0000256" key="6">
    <source>
        <dbReference type="ARBA" id="ARBA00023136"/>
    </source>
</evidence>
<dbReference type="InterPro" id="IPR000515">
    <property type="entry name" value="MetI-like"/>
</dbReference>
<gene>
    <name evidence="9" type="ORF">IDH41_10220</name>
</gene>